<organism evidence="5">
    <name type="scientific">Wolinella succinogenes (strain ATCC 29543 / DSM 1740 / CCUG 13145 / JCM 31913 / LMG 7466 / NCTC 11488 / FDC 602W)</name>
    <name type="common">Vibrio succinogenes</name>
    <dbReference type="NCBI Taxonomy" id="273121"/>
    <lineage>
        <taxon>Bacteria</taxon>
        <taxon>Pseudomonadati</taxon>
        <taxon>Campylobacterota</taxon>
        <taxon>Epsilonproteobacteria</taxon>
        <taxon>Campylobacterales</taxon>
        <taxon>Helicobacteraceae</taxon>
        <taxon>Wolinella</taxon>
    </lineage>
</organism>
<dbReference type="InterPro" id="IPR000182">
    <property type="entry name" value="GNAT_dom"/>
</dbReference>
<dbReference type="Proteomes" id="UP000000422">
    <property type="component" value="Chromosome"/>
</dbReference>
<keyword evidence="1" id="KW-0808">Transferase</keyword>
<dbReference type="eggNOG" id="COG1246">
    <property type="taxonomic scope" value="Bacteria"/>
</dbReference>
<dbReference type="EMBL" id="BX571662">
    <property type="protein sequence ID" value="CAE11064.1"/>
    <property type="molecule type" value="Genomic_DNA"/>
</dbReference>
<dbReference type="Pfam" id="PF00583">
    <property type="entry name" value="Acetyltransf_1"/>
    <property type="match status" value="1"/>
</dbReference>
<dbReference type="AlphaFoldDB" id="Q7MQR7"/>
<dbReference type="CDD" id="cd04301">
    <property type="entry name" value="NAT_SF"/>
    <property type="match status" value="1"/>
</dbReference>
<dbReference type="GO" id="GO:0006526">
    <property type="term" value="P:L-arginine biosynthetic process"/>
    <property type="evidence" value="ECO:0007669"/>
    <property type="project" value="InterPro"/>
</dbReference>
<dbReference type="PANTHER" id="PTHR30602:SF12">
    <property type="entry name" value="AMINO-ACID ACETYLTRANSFERASE NAGS1, CHLOROPLASTIC-RELATED"/>
    <property type="match status" value="1"/>
</dbReference>
<dbReference type="KEGG" id="wsu:WS2064"/>
<protein>
    <recommendedName>
        <fullName evidence="3">N-acetyltransferase domain-containing protein</fullName>
    </recommendedName>
</protein>
<dbReference type="Gene3D" id="3.40.630.30">
    <property type="match status" value="1"/>
</dbReference>
<dbReference type="HOGENOM" id="CLU_119519_0_0_7"/>
<dbReference type="NCBIfam" id="NF005840">
    <property type="entry name" value="PRK07757.1"/>
    <property type="match status" value="1"/>
</dbReference>
<evidence type="ECO:0000313" key="4">
    <source>
        <dbReference type="EMBL" id="CAE11064.1"/>
    </source>
</evidence>
<gene>
    <name evidence="4" type="ordered locus">WS2064</name>
</gene>
<dbReference type="STRING" id="273121.WS2064"/>
<proteinExistence type="predicted"/>
<sequence>MIEIKKPTLKEVGAMRNLLRPEVERGVILERTADEIANAIRSYNVAWEEGEIVGFCALHIHSPSLAEIRSLIVKESHRGRGIATSIIEVSLKEALGLGVKEVLVLTYQRTLFEKLGFVEVSKEAIPDHKIWADCIKCKYFPICEEIALIKRF</sequence>
<dbReference type="PROSITE" id="PS51186">
    <property type="entry name" value="GNAT"/>
    <property type="match status" value="1"/>
</dbReference>
<dbReference type="InterPro" id="IPR010167">
    <property type="entry name" value="NH2A_AcTrfase"/>
</dbReference>
<dbReference type="GO" id="GO:0004042">
    <property type="term" value="F:L-glutamate N-acetyltransferase activity"/>
    <property type="evidence" value="ECO:0007669"/>
    <property type="project" value="InterPro"/>
</dbReference>
<keyword evidence="2" id="KW-0012">Acyltransferase</keyword>
<dbReference type="SMR" id="Q7MQR7"/>
<dbReference type="PANTHER" id="PTHR30602">
    <property type="entry name" value="AMINO-ACID ACETYLTRANSFERASE"/>
    <property type="match status" value="1"/>
</dbReference>
<dbReference type="InterPro" id="IPR016181">
    <property type="entry name" value="Acyl_CoA_acyltransferase"/>
</dbReference>
<dbReference type="SUPFAM" id="SSF55729">
    <property type="entry name" value="Acyl-CoA N-acyltransferases (Nat)"/>
    <property type="match status" value="1"/>
</dbReference>
<evidence type="ECO:0000256" key="2">
    <source>
        <dbReference type="ARBA" id="ARBA00023315"/>
    </source>
</evidence>
<dbReference type="GO" id="GO:0005737">
    <property type="term" value="C:cytoplasm"/>
    <property type="evidence" value="ECO:0007669"/>
    <property type="project" value="InterPro"/>
</dbReference>
<feature type="domain" description="N-acetyltransferase" evidence="3">
    <location>
        <begin position="2"/>
        <end position="141"/>
    </location>
</feature>
<evidence type="ECO:0000313" key="5">
    <source>
        <dbReference type="Proteomes" id="UP000000422"/>
    </source>
</evidence>
<dbReference type="RefSeq" id="WP_011139846.1">
    <property type="nucleotide sequence ID" value="NC_005090.1"/>
</dbReference>
<reference evidence="4 5" key="1">
    <citation type="journal article" date="2003" name="Proc. Natl. Acad. Sci. U.S.A.">
        <title>Complete genome sequence and analysis of Wolinella succinogenes.</title>
        <authorList>
            <person name="Baar C."/>
            <person name="Eppinger M."/>
            <person name="Raddatz G."/>
            <person name="Simon JM."/>
            <person name="Lanz C."/>
            <person name="Klimmek O."/>
            <person name="Nandakumar R."/>
            <person name="Gross R."/>
            <person name="Rosinus A."/>
            <person name="Keller H."/>
            <person name="Jagtap P."/>
            <person name="Linke B."/>
            <person name="Meyer F."/>
            <person name="Lederer H."/>
            <person name="Schuster S.C."/>
        </authorList>
    </citation>
    <scope>NUCLEOTIDE SEQUENCE [LARGE SCALE GENOMIC DNA]</scope>
    <source>
        <strain evidence="5">ATCC 29543 / DSM 1740 / CCUG 13145 / JCM 31913 / LMG 7466 / NCTC 11488 / FDC 602W</strain>
    </source>
</reference>
<evidence type="ECO:0000259" key="3">
    <source>
        <dbReference type="PROSITE" id="PS51186"/>
    </source>
</evidence>
<accession>Q7MQR7</accession>
<evidence type="ECO:0000256" key="1">
    <source>
        <dbReference type="ARBA" id="ARBA00022679"/>
    </source>
</evidence>
<name>Q7MQR7_WOLSU</name>
<keyword evidence="5" id="KW-1185">Reference proteome</keyword>